<dbReference type="AlphaFoldDB" id="A0A5B7JR79"/>
<name>A0A5B7JR79_PORTR</name>
<evidence type="ECO:0000313" key="2">
    <source>
        <dbReference type="Proteomes" id="UP000324222"/>
    </source>
</evidence>
<evidence type="ECO:0000313" key="1">
    <source>
        <dbReference type="EMBL" id="MPC96846.1"/>
    </source>
</evidence>
<protein>
    <submittedName>
        <fullName evidence="1">Uncharacterized protein</fullName>
    </submittedName>
</protein>
<sequence length="104" mass="11995">MSYPRLLHEEAILAMTAVTAFCQRDDDCRYSTTTRRDWQSDVIPAISRNNDGLLFYYSFLYMLTHVNVFASSSGNVVRTQQLTTLQIALQDIVKSSQHLYEHKS</sequence>
<dbReference type="EMBL" id="VSRR010107556">
    <property type="protein sequence ID" value="MPC96846.1"/>
    <property type="molecule type" value="Genomic_DNA"/>
</dbReference>
<reference evidence="1 2" key="1">
    <citation type="submission" date="2019-05" db="EMBL/GenBank/DDBJ databases">
        <title>Another draft genome of Portunus trituberculatus and its Hox gene families provides insights of decapod evolution.</title>
        <authorList>
            <person name="Jeong J.-H."/>
            <person name="Song I."/>
            <person name="Kim S."/>
            <person name="Choi T."/>
            <person name="Kim D."/>
            <person name="Ryu S."/>
            <person name="Kim W."/>
        </authorList>
    </citation>
    <scope>NUCLEOTIDE SEQUENCE [LARGE SCALE GENOMIC DNA]</scope>
    <source>
        <tissue evidence="1">Muscle</tissue>
    </source>
</reference>
<keyword evidence="2" id="KW-1185">Reference proteome</keyword>
<gene>
    <name evidence="1" type="ORF">E2C01_092125</name>
</gene>
<proteinExistence type="predicted"/>
<dbReference type="Proteomes" id="UP000324222">
    <property type="component" value="Unassembled WGS sequence"/>
</dbReference>
<accession>A0A5B7JR79</accession>
<comment type="caution">
    <text evidence="1">The sequence shown here is derived from an EMBL/GenBank/DDBJ whole genome shotgun (WGS) entry which is preliminary data.</text>
</comment>
<organism evidence="1 2">
    <name type="scientific">Portunus trituberculatus</name>
    <name type="common">Swimming crab</name>
    <name type="synonym">Neptunus trituberculatus</name>
    <dbReference type="NCBI Taxonomy" id="210409"/>
    <lineage>
        <taxon>Eukaryota</taxon>
        <taxon>Metazoa</taxon>
        <taxon>Ecdysozoa</taxon>
        <taxon>Arthropoda</taxon>
        <taxon>Crustacea</taxon>
        <taxon>Multicrustacea</taxon>
        <taxon>Malacostraca</taxon>
        <taxon>Eumalacostraca</taxon>
        <taxon>Eucarida</taxon>
        <taxon>Decapoda</taxon>
        <taxon>Pleocyemata</taxon>
        <taxon>Brachyura</taxon>
        <taxon>Eubrachyura</taxon>
        <taxon>Portunoidea</taxon>
        <taxon>Portunidae</taxon>
        <taxon>Portuninae</taxon>
        <taxon>Portunus</taxon>
    </lineage>
</organism>